<dbReference type="RefSeq" id="WP_381511683.1">
    <property type="nucleotide sequence ID" value="NZ_JBHUEL010000003.1"/>
</dbReference>
<dbReference type="PANTHER" id="PTHR22807">
    <property type="entry name" value="NOP2 YEAST -RELATED NOL1/NOP2/FMU SUN DOMAIN-CONTAINING"/>
    <property type="match status" value="1"/>
</dbReference>
<comment type="similarity">
    <text evidence="1 6">Belongs to the class I-like SAM-binding methyltransferase superfamily. RsmB/NOP family.</text>
</comment>
<evidence type="ECO:0000256" key="1">
    <source>
        <dbReference type="ARBA" id="ARBA00007494"/>
    </source>
</evidence>
<keyword evidence="9" id="KW-1185">Reference proteome</keyword>
<evidence type="ECO:0000256" key="2">
    <source>
        <dbReference type="ARBA" id="ARBA00022603"/>
    </source>
</evidence>
<evidence type="ECO:0000256" key="3">
    <source>
        <dbReference type="ARBA" id="ARBA00022679"/>
    </source>
</evidence>
<dbReference type="GO" id="GO:0008168">
    <property type="term" value="F:methyltransferase activity"/>
    <property type="evidence" value="ECO:0007669"/>
    <property type="project" value="UniProtKB-KW"/>
</dbReference>
<dbReference type="Gene3D" id="3.40.50.150">
    <property type="entry name" value="Vaccinia Virus protein VP39"/>
    <property type="match status" value="1"/>
</dbReference>
<evidence type="ECO:0000256" key="5">
    <source>
        <dbReference type="ARBA" id="ARBA00022884"/>
    </source>
</evidence>
<proteinExistence type="inferred from homology"/>
<evidence type="ECO:0000259" key="7">
    <source>
        <dbReference type="PROSITE" id="PS51686"/>
    </source>
</evidence>
<dbReference type="InterPro" id="IPR001678">
    <property type="entry name" value="MeTrfase_RsmB-F_NOP2_dom"/>
</dbReference>
<comment type="caution">
    <text evidence="8">The sequence shown here is derived from an EMBL/GenBank/DDBJ whole genome shotgun (WGS) entry which is preliminary data.</text>
</comment>
<dbReference type="PROSITE" id="PS51686">
    <property type="entry name" value="SAM_MT_RSMB_NOP"/>
    <property type="match status" value="1"/>
</dbReference>
<reference evidence="9" key="1">
    <citation type="journal article" date="2019" name="Int. J. Syst. Evol. Microbiol.">
        <title>The Global Catalogue of Microorganisms (GCM) 10K type strain sequencing project: providing services to taxonomists for standard genome sequencing and annotation.</title>
        <authorList>
            <consortium name="The Broad Institute Genomics Platform"/>
            <consortium name="The Broad Institute Genome Sequencing Center for Infectious Disease"/>
            <person name="Wu L."/>
            <person name="Ma J."/>
        </authorList>
    </citation>
    <scope>NUCLEOTIDE SEQUENCE [LARGE SCALE GENOMIC DNA]</scope>
    <source>
        <strain evidence="9">CGMCC 1.12449</strain>
    </source>
</reference>
<dbReference type="InterPro" id="IPR023267">
    <property type="entry name" value="RCMT"/>
</dbReference>
<evidence type="ECO:0000256" key="4">
    <source>
        <dbReference type="ARBA" id="ARBA00022691"/>
    </source>
</evidence>
<evidence type="ECO:0000313" key="8">
    <source>
        <dbReference type="EMBL" id="MFD1766065.1"/>
    </source>
</evidence>
<dbReference type="Gene3D" id="1.10.940.10">
    <property type="entry name" value="NusB-like"/>
    <property type="match status" value="1"/>
</dbReference>
<sequence>MNTRPTTATGLAARRTALRMLDACLRTGQPLDQAASAMAKGLEPSDRAHAIAIAQEVLRWLPDLDLLIDSQTRLPLAEDAKARMVLRMALAQMLRLGTPPHAAIATALPLLDKGPRRLVHGVLGSLWRLQPKLADAPSLTHPVADRWTAAWGAEVVEAARTALAEPPPLDLTLADPAQTTKWTEELEGISLTPGHVRLSRGSAIEMLPGFADGDWWVQDLAASLPARLLGQGNGRSVADLCAAPGGKTMQLASQGWDVTALDKSSKRMERLSANLERTGLTAKSSNNDVLNWQPEAPFDAVLLDAPCSATGTFRRHPDVLHRIGPKQIAELVELQAAMLDKAAEMVKPGGVLIYATCSLEPEEGEQQADAFLSRYGEFTKAAIDPKLLPEGISPKDGYVRTLPGMLADKGGLDGFFIACLQRKD</sequence>
<dbReference type="Pfam" id="PF01189">
    <property type="entry name" value="Methyltr_RsmB-F"/>
    <property type="match status" value="1"/>
</dbReference>
<dbReference type="EMBL" id="JBHUEL010000003">
    <property type="protein sequence ID" value="MFD1766065.1"/>
    <property type="molecule type" value="Genomic_DNA"/>
</dbReference>
<dbReference type="InterPro" id="IPR035926">
    <property type="entry name" value="NusB-like_sf"/>
</dbReference>
<dbReference type="InterPro" id="IPR049560">
    <property type="entry name" value="MeTrfase_RsmB-F_NOP2_cat"/>
</dbReference>
<feature type="domain" description="SAM-dependent MTase RsmB/NOP-type" evidence="7">
    <location>
        <begin position="147"/>
        <end position="423"/>
    </location>
</feature>
<dbReference type="GO" id="GO:0032259">
    <property type="term" value="P:methylation"/>
    <property type="evidence" value="ECO:0007669"/>
    <property type="project" value="UniProtKB-KW"/>
</dbReference>
<dbReference type="SUPFAM" id="SSF48013">
    <property type="entry name" value="NusB-like"/>
    <property type="match status" value="1"/>
</dbReference>
<keyword evidence="2 6" id="KW-0489">Methyltransferase</keyword>
<dbReference type="InterPro" id="IPR029063">
    <property type="entry name" value="SAM-dependent_MTases_sf"/>
</dbReference>
<dbReference type="Proteomes" id="UP001597215">
    <property type="component" value="Unassembled WGS sequence"/>
</dbReference>
<dbReference type="EC" id="2.1.1.-" evidence="8"/>
<keyword evidence="5 6" id="KW-0694">RNA-binding</keyword>
<dbReference type="PANTHER" id="PTHR22807:SF61">
    <property type="entry name" value="NOL1_NOP2_SUN FAMILY PROTEIN _ ANTITERMINATION NUSB DOMAIN-CONTAINING PROTEIN"/>
    <property type="match status" value="1"/>
</dbReference>
<dbReference type="PROSITE" id="PS01153">
    <property type="entry name" value="NOL1_NOP2_SUN"/>
    <property type="match status" value="1"/>
</dbReference>
<name>A0ABW4MBA8_9SPHN</name>
<evidence type="ECO:0000313" key="9">
    <source>
        <dbReference type="Proteomes" id="UP001597215"/>
    </source>
</evidence>
<organism evidence="8 9">
    <name type="scientific">Sphingorhabdus buctiana</name>
    <dbReference type="NCBI Taxonomy" id="1508805"/>
    <lineage>
        <taxon>Bacteria</taxon>
        <taxon>Pseudomonadati</taxon>
        <taxon>Pseudomonadota</taxon>
        <taxon>Alphaproteobacteria</taxon>
        <taxon>Sphingomonadales</taxon>
        <taxon>Sphingomonadaceae</taxon>
        <taxon>Sphingorhabdus</taxon>
    </lineage>
</organism>
<dbReference type="InterPro" id="IPR006027">
    <property type="entry name" value="NusB_RsmB_TIM44"/>
</dbReference>
<dbReference type="Pfam" id="PF01029">
    <property type="entry name" value="NusB"/>
    <property type="match status" value="1"/>
</dbReference>
<feature type="binding site" evidence="6">
    <location>
        <position position="304"/>
    </location>
    <ligand>
        <name>S-adenosyl-L-methionine</name>
        <dbReference type="ChEBI" id="CHEBI:59789"/>
    </ligand>
</feature>
<accession>A0ABW4MBA8</accession>
<dbReference type="PRINTS" id="PR02008">
    <property type="entry name" value="RCMTFAMILY"/>
</dbReference>
<feature type="binding site" evidence="6">
    <location>
        <position position="288"/>
    </location>
    <ligand>
        <name>S-adenosyl-L-methionine</name>
        <dbReference type="ChEBI" id="CHEBI:59789"/>
    </ligand>
</feature>
<protein>
    <submittedName>
        <fullName evidence="8">RsmB/NOP family class I SAM-dependent RNA methyltransferase</fullName>
        <ecNumber evidence="8">2.1.1.-</ecNumber>
    </submittedName>
</protein>
<evidence type="ECO:0000256" key="6">
    <source>
        <dbReference type="PROSITE-ProRule" id="PRU01023"/>
    </source>
</evidence>
<feature type="active site" description="Nucleophile" evidence="6">
    <location>
        <position position="357"/>
    </location>
</feature>
<feature type="binding site" evidence="6">
    <location>
        <position position="262"/>
    </location>
    <ligand>
        <name>S-adenosyl-L-methionine</name>
        <dbReference type="ChEBI" id="CHEBI:59789"/>
    </ligand>
</feature>
<gene>
    <name evidence="8" type="ORF">ACFSAG_04310</name>
</gene>
<keyword evidence="3 6" id="KW-0808">Transferase</keyword>
<dbReference type="SUPFAM" id="SSF53335">
    <property type="entry name" value="S-adenosyl-L-methionine-dependent methyltransferases"/>
    <property type="match status" value="1"/>
</dbReference>
<dbReference type="InterPro" id="IPR018314">
    <property type="entry name" value="RsmB/NOL1/NOP2-like_CS"/>
</dbReference>
<feature type="binding site" evidence="6">
    <location>
        <begin position="241"/>
        <end position="247"/>
    </location>
    <ligand>
        <name>S-adenosyl-L-methionine</name>
        <dbReference type="ChEBI" id="CHEBI:59789"/>
    </ligand>
</feature>
<dbReference type="CDD" id="cd02440">
    <property type="entry name" value="AdoMet_MTases"/>
    <property type="match status" value="1"/>
</dbReference>
<keyword evidence="4 6" id="KW-0949">S-adenosyl-L-methionine</keyword>